<dbReference type="EMBL" id="ML976680">
    <property type="protein sequence ID" value="KAF1973456.1"/>
    <property type="molecule type" value="Genomic_DNA"/>
</dbReference>
<proteinExistence type="predicted"/>
<accession>A0A6A5VEL0</accession>
<protein>
    <submittedName>
        <fullName evidence="1">Uncharacterized protein</fullName>
    </submittedName>
</protein>
<dbReference type="Proteomes" id="UP000800036">
    <property type="component" value="Unassembled WGS sequence"/>
</dbReference>
<name>A0A6A5VEL0_9PLEO</name>
<keyword evidence="2" id="KW-1185">Reference proteome</keyword>
<reference evidence="1" key="1">
    <citation type="journal article" date="2020" name="Stud. Mycol.">
        <title>101 Dothideomycetes genomes: a test case for predicting lifestyles and emergence of pathogens.</title>
        <authorList>
            <person name="Haridas S."/>
            <person name="Albert R."/>
            <person name="Binder M."/>
            <person name="Bloem J."/>
            <person name="Labutti K."/>
            <person name="Salamov A."/>
            <person name="Andreopoulos B."/>
            <person name="Baker S."/>
            <person name="Barry K."/>
            <person name="Bills G."/>
            <person name="Bluhm B."/>
            <person name="Cannon C."/>
            <person name="Castanera R."/>
            <person name="Culley D."/>
            <person name="Daum C."/>
            <person name="Ezra D."/>
            <person name="Gonzalez J."/>
            <person name="Henrissat B."/>
            <person name="Kuo A."/>
            <person name="Liang C."/>
            <person name="Lipzen A."/>
            <person name="Lutzoni F."/>
            <person name="Magnuson J."/>
            <person name="Mondo S."/>
            <person name="Nolan M."/>
            <person name="Ohm R."/>
            <person name="Pangilinan J."/>
            <person name="Park H.-J."/>
            <person name="Ramirez L."/>
            <person name="Alfaro M."/>
            <person name="Sun H."/>
            <person name="Tritt A."/>
            <person name="Yoshinaga Y."/>
            <person name="Zwiers L.-H."/>
            <person name="Turgeon B."/>
            <person name="Goodwin S."/>
            <person name="Spatafora J."/>
            <person name="Crous P."/>
            <person name="Grigoriev I."/>
        </authorList>
    </citation>
    <scope>NUCLEOTIDE SEQUENCE</scope>
    <source>
        <strain evidence="1">CBS 107.79</strain>
    </source>
</reference>
<gene>
    <name evidence="1" type="ORF">BU23DRAFT_554079</name>
</gene>
<evidence type="ECO:0000313" key="1">
    <source>
        <dbReference type="EMBL" id="KAF1973456.1"/>
    </source>
</evidence>
<dbReference type="AlphaFoldDB" id="A0A6A5VEL0"/>
<organism evidence="1 2">
    <name type="scientific">Bimuria novae-zelandiae CBS 107.79</name>
    <dbReference type="NCBI Taxonomy" id="1447943"/>
    <lineage>
        <taxon>Eukaryota</taxon>
        <taxon>Fungi</taxon>
        <taxon>Dikarya</taxon>
        <taxon>Ascomycota</taxon>
        <taxon>Pezizomycotina</taxon>
        <taxon>Dothideomycetes</taxon>
        <taxon>Pleosporomycetidae</taxon>
        <taxon>Pleosporales</taxon>
        <taxon>Massarineae</taxon>
        <taxon>Didymosphaeriaceae</taxon>
        <taxon>Bimuria</taxon>
    </lineage>
</organism>
<sequence length="57" mass="6118">MAPVRHQRLSVIIFRAAFVGLLLLCLAADGLAQSYHVTAPLRGVTEILKLGSQFIAA</sequence>
<evidence type="ECO:0000313" key="2">
    <source>
        <dbReference type="Proteomes" id="UP000800036"/>
    </source>
</evidence>